<sequence>MFCSWWYKGLVLSLLAFIVLSESSRLPKAVWEQMLPKYIPSPPSAPSRGSNSVSASHSTTLKVDRHLPSKKVKEPKPDKMPYNSVSSTLRTCPSMALNFGVVFPYGLHYGESLFWAFVFSWLGLDCLCGVFFLGMFGSTNGPTSRWVRVRS</sequence>
<organism evidence="4 5">
    <name type="scientific">Coptis chinensis</name>
    <dbReference type="NCBI Taxonomy" id="261450"/>
    <lineage>
        <taxon>Eukaryota</taxon>
        <taxon>Viridiplantae</taxon>
        <taxon>Streptophyta</taxon>
        <taxon>Embryophyta</taxon>
        <taxon>Tracheophyta</taxon>
        <taxon>Spermatophyta</taxon>
        <taxon>Magnoliopsida</taxon>
        <taxon>Ranunculales</taxon>
        <taxon>Ranunculaceae</taxon>
        <taxon>Coptidoideae</taxon>
        <taxon>Coptis</taxon>
    </lineage>
</organism>
<evidence type="ECO:0000256" key="1">
    <source>
        <dbReference type="SAM" id="MobiDB-lite"/>
    </source>
</evidence>
<comment type="caution">
    <text evidence="4">The sequence shown here is derived from an EMBL/GenBank/DDBJ whole genome shotgun (WGS) entry which is preliminary data.</text>
</comment>
<feature type="transmembrane region" description="Helical" evidence="2">
    <location>
        <begin position="113"/>
        <end position="136"/>
    </location>
</feature>
<proteinExistence type="predicted"/>
<feature type="signal peptide" evidence="3">
    <location>
        <begin position="1"/>
        <end position="21"/>
    </location>
</feature>
<dbReference type="OrthoDB" id="1705774at2759"/>
<dbReference type="EMBL" id="JADFTS010000004">
    <property type="protein sequence ID" value="KAF9609727.1"/>
    <property type="molecule type" value="Genomic_DNA"/>
</dbReference>
<dbReference type="Proteomes" id="UP000631114">
    <property type="component" value="Unassembled WGS sequence"/>
</dbReference>
<keyword evidence="3" id="KW-0732">Signal</keyword>
<protein>
    <submittedName>
        <fullName evidence="4">Uncharacterized protein</fullName>
    </submittedName>
</protein>
<evidence type="ECO:0000256" key="3">
    <source>
        <dbReference type="SAM" id="SignalP"/>
    </source>
</evidence>
<evidence type="ECO:0000313" key="4">
    <source>
        <dbReference type="EMBL" id="KAF9609727.1"/>
    </source>
</evidence>
<evidence type="ECO:0000313" key="5">
    <source>
        <dbReference type="Proteomes" id="UP000631114"/>
    </source>
</evidence>
<feature type="compositionally biased region" description="Basic and acidic residues" evidence="1">
    <location>
        <begin position="62"/>
        <end position="79"/>
    </location>
</feature>
<gene>
    <name evidence="4" type="ORF">IFM89_018175</name>
</gene>
<feature type="region of interest" description="Disordered" evidence="1">
    <location>
        <begin position="42"/>
        <end position="82"/>
    </location>
</feature>
<keyword evidence="2" id="KW-0812">Transmembrane</keyword>
<reference evidence="4 5" key="1">
    <citation type="submission" date="2020-10" db="EMBL/GenBank/DDBJ databases">
        <title>The Coptis chinensis genome and diversification of protoberbering-type alkaloids.</title>
        <authorList>
            <person name="Wang B."/>
            <person name="Shu S."/>
            <person name="Song C."/>
            <person name="Liu Y."/>
        </authorList>
    </citation>
    <scope>NUCLEOTIDE SEQUENCE [LARGE SCALE GENOMIC DNA]</scope>
    <source>
        <strain evidence="4">HL-2020</strain>
        <tissue evidence="4">Leaf</tissue>
    </source>
</reference>
<keyword evidence="5" id="KW-1185">Reference proteome</keyword>
<accession>A0A835LYI7</accession>
<feature type="chain" id="PRO_5032972040" evidence="3">
    <location>
        <begin position="22"/>
        <end position="151"/>
    </location>
</feature>
<dbReference type="AlphaFoldDB" id="A0A835LYI7"/>
<keyword evidence="2" id="KW-1133">Transmembrane helix</keyword>
<evidence type="ECO:0000256" key="2">
    <source>
        <dbReference type="SAM" id="Phobius"/>
    </source>
</evidence>
<feature type="compositionally biased region" description="Polar residues" evidence="1">
    <location>
        <begin position="47"/>
        <end position="61"/>
    </location>
</feature>
<name>A0A835LYI7_9MAGN</name>
<keyword evidence="2" id="KW-0472">Membrane</keyword>